<dbReference type="EMBL" id="BAABUJ010000058">
    <property type="protein sequence ID" value="GAA5806150.1"/>
    <property type="molecule type" value="Genomic_DNA"/>
</dbReference>
<name>A0ABP9YHI8_9FUNG</name>
<evidence type="ECO:0000313" key="2">
    <source>
        <dbReference type="EMBL" id="GAA5806150.1"/>
    </source>
</evidence>
<feature type="compositionally biased region" description="Polar residues" evidence="1">
    <location>
        <begin position="102"/>
        <end position="123"/>
    </location>
</feature>
<reference evidence="2 3" key="1">
    <citation type="submission" date="2024-04" db="EMBL/GenBank/DDBJ databases">
        <title>genome sequences of Mucor flavus KT1a and Helicostylum pulchrum KT1b strains isolation_sourced from the surface of a dry-aged beef.</title>
        <authorList>
            <person name="Toyotome T."/>
            <person name="Hosono M."/>
            <person name="Torimaru M."/>
            <person name="Fukuda K."/>
            <person name="Mikami N."/>
        </authorList>
    </citation>
    <scope>NUCLEOTIDE SEQUENCE [LARGE SCALE GENOMIC DNA]</scope>
    <source>
        <strain evidence="2 3">KT1b</strain>
    </source>
</reference>
<sequence length="155" mass="17125">MTCREFPDVKKSVIKYLVYEHVLDQTLSSNPVAGIPDNILTSLSQDVKDAIQAFINPLIAELKNRLPSFSITKASQSKDPFGILPALRHILSKYETLIAESSITQTHSSHPVPSQDISNSSSIKKGKEKEDNKGENKPKFVPPRLSSLFPNPGLQ</sequence>
<feature type="region of interest" description="Disordered" evidence="1">
    <location>
        <begin position="102"/>
        <end position="155"/>
    </location>
</feature>
<comment type="caution">
    <text evidence="2">The sequence shown here is derived from an EMBL/GenBank/DDBJ whole genome shotgun (WGS) entry which is preliminary data.</text>
</comment>
<proteinExistence type="predicted"/>
<evidence type="ECO:0000313" key="3">
    <source>
        <dbReference type="Proteomes" id="UP001476247"/>
    </source>
</evidence>
<dbReference type="Proteomes" id="UP001476247">
    <property type="component" value="Unassembled WGS sequence"/>
</dbReference>
<accession>A0ABP9YHI8</accession>
<evidence type="ECO:0000256" key="1">
    <source>
        <dbReference type="SAM" id="MobiDB-lite"/>
    </source>
</evidence>
<feature type="compositionally biased region" description="Basic and acidic residues" evidence="1">
    <location>
        <begin position="125"/>
        <end position="138"/>
    </location>
</feature>
<keyword evidence="3" id="KW-1185">Reference proteome</keyword>
<gene>
    <name evidence="2" type="ORF">HPULCUR_011680</name>
</gene>
<protein>
    <submittedName>
        <fullName evidence="2">Uncharacterized protein</fullName>
    </submittedName>
</protein>
<organism evidence="2 3">
    <name type="scientific">Helicostylum pulchrum</name>
    <dbReference type="NCBI Taxonomy" id="562976"/>
    <lineage>
        <taxon>Eukaryota</taxon>
        <taxon>Fungi</taxon>
        <taxon>Fungi incertae sedis</taxon>
        <taxon>Mucoromycota</taxon>
        <taxon>Mucoromycotina</taxon>
        <taxon>Mucoromycetes</taxon>
        <taxon>Mucorales</taxon>
        <taxon>Mucorineae</taxon>
        <taxon>Mucoraceae</taxon>
        <taxon>Helicostylum</taxon>
    </lineage>
</organism>